<dbReference type="OrthoDB" id="5521299at2759"/>
<comment type="caution">
    <text evidence="2">The sequence shown here is derived from an EMBL/GenBank/DDBJ whole genome shotgun (WGS) entry which is preliminary data.</text>
</comment>
<proteinExistence type="predicted"/>
<dbReference type="AlphaFoldDB" id="A0A9P4LNR9"/>
<accession>A0A9P4LNR9</accession>
<sequence>MSASSLPAASHTKSIHLLRALLREATYLPDAVARNYFRTYIVDRFRAYQPKHNGTASLEQFRHRHFKRRQLSIITERTSKLQKQAQKGLHYLRRANQGEIPCLQKVLFFAYGRMGKRKYALLNDLLKPNPIMDGDQVLAPVDFNGPTRLQTLYYSNKQYLQYFDAPKAANNGQYVINISDRFSRLRAVLKSQYQHKISIRRELKSPAMKTPIHNIWLRPMPIVRARNNVRRWYAETMTRLLPPLPPQEWDDIQAMISGQQKIGLVKRRVPTESEALAEASDVIAEGMRMDRLSKADRPAGMWRPHNIIPRYMRRMYSRILRLCCKVEYDSERKQWTVTWGEAIQPISPRIYQTPSDEALFAGVDAKGKLVKQPSVRKEKQDVHDDHDLQPRDAEGKYVRFPFYTEFLPRSNPLRMQLEIWQRKRRAAGIIDEDSTFRGR</sequence>
<feature type="domain" description="LYR motif-containing protein Cup1-like N-terminal" evidence="1">
    <location>
        <begin position="17"/>
        <end position="122"/>
    </location>
</feature>
<dbReference type="Pfam" id="PF20263">
    <property type="entry name" value="LYRM2-like"/>
    <property type="match status" value="1"/>
</dbReference>
<protein>
    <recommendedName>
        <fullName evidence="1">LYR motif-containing protein Cup1-like N-terminal domain-containing protein</fullName>
    </recommendedName>
</protein>
<dbReference type="CDD" id="cd20273">
    <property type="entry name" value="Complex1_LYR_unchar"/>
    <property type="match status" value="1"/>
</dbReference>
<evidence type="ECO:0000259" key="1">
    <source>
        <dbReference type="Pfam" id="PF20263"/>
    </source>
</evidence>
<reference evidence="2" key="1">
    <citation type="journal article" date="2020" name="Stud. Mycol.">
        <title>101 Dothideomycetes genomes: a test case for predicting lifestyles and emergence of pathogens.</title>
        <authorList>
            <person name="Haridas S."/>
            <person name="Albert R."/>
            <person name="Binder M."/>
            <person name="Bloem J."/>
            <person name="Labutti K."/>
            <person name="Salamov A."/>
            <person name="Andreopoulos B."/>
            <person name="Baker S."/>
            <person name="Barry K."/>
            <person name="Bills G."/>
            <person name="Bluhm B."/>
            <person name="Cannon C."/>
            <person name="Castanera R."/>
            <person name="Culley D."/>
            <person name="Daum C."/>
            <person name="Ezra D."/>
            <person name="Gonzalez J."/>
            <person name="Henrissat B."/>
            <person name="Kuo A."/>
            <person name="Liang C."/>
            <person name="Lipzen A."/>
            <person name="Lutzoni F."/>
            <person name="Magnuson J."/>
            <person name="Mondo S."/>
            <person name="Nolan M."/>
            <person name="Ohm R."/>
            <person name="Pangilinan J."/>
            <person name="Park H.-J."/>
            <person name="Ramirez L."/>
            <person name="Alfaro M."/>
            <person name="Sun H."/>
            <person name="Tritt A."/>
            <person name="Yoshinaga Y."/>
            <person name="Zwiers L.-H."/>
            <person name="Turgeon B."/>
            <person name="Goodwin S."/>
            <person name="Spatafora J."/>
            <person name="Crous P."/>
            <person name="Grigoriev I."/>
        </authorList>
    </citation>
    <scope>NUCLEOTIDE SEQUENCE</scope>
    <source>
        <strain evidence="2">CBS 110217</strain>
    </source>
</reference>
<evidence type="ECO:0000313" key="2">
    <source>
        <dbReference type="EMBL" id="KAF2034186.1"/>
    </source>
</evidence>
<organism evidence="2 3">
    <name type="scientific">Setomelanomma holmii</name>
    <dbReference type="NCBI Taxonomy" id="210430"/>
    <lineage>
        <taxon>Eukaryota</taxon>
        <taxon>Fungi</taxon>
        <taxon>Dikarya</taxon>
        <taxon>Ascomycota</taxon>
        <taxon>Pezizomycotina</taxon>
        <taxon>Dothideomycetes</taxon>
        <taxon>Pleosporomycetidae</taxon>
        <taxon>Pleosporales</taxon>
        <taxon>Pleosporineae</taxon>
        <taxon>Phaeosphaeriaceae</taxon>
        <taxon>Setomelanomma</taxon>
    </lineage>
</organism>
<dbReference type="EMBL" id="ML978162">
    <property type="protein sequence ID" value="KAF2034186.1"/>
    <property type="molecule type" value="Genomic_DNA"/>
</dbReference>
<gene>
    <name evidence="2" type="ORF">EK21DRAFT_57063</name>
</gene>
<evidence type="ECO:0000313" key="3">
    <source>
        <dbReference type="Proteomes" id="UP000799777"/>
    </source>
</evidence>
<dbReference type="InterPro" id="IPR046896">
    <property type="entry name" value="Cup1-like_N"/>
</dbReference>
<keyword evidence="3" id="KW-1185">Reference proteome</keyword>
<name>A0A9P4LNR9_9PLEO</name>
<dbReference type="Proteomes" id="UP000799777">
    <property type="component" value="Unassembled WGS sequence"/>
</dbReference>